<gene>
    <name evidence="9" type="ORF">GRJ2_001321600</name>
</gene>
<dbReference type="PANTHER" id="PTHR31399">
    <property type="entry name" value="DNA-DIRECTED PRIMASE / POLYMERASE PROTEIN"/>
    <property type="match status" value="1"/>
</dbReference>
<keyword evidence="4" id="KW-0239">DNA-directed DNA polymerase</keyword>
<dbReference type="EC" id="2.7.7.7" evidence="2"/>
<keyword evidence="3" id="KW-0804">Transcription</keyword>
<keyword evidence="4" id="KW-0808">Transferase</keyword>
<comment type="similarity">
    <text evidence="1">Belongs to the eukaryotic-type primase small subunit family.</text>
</comment>
<name>A0ABC9WT10_GRUJA</name>
<keyword evidence="4" id="KW-0548">Nucleotidyltransferase</keyword>
<keyword evidence="10" id="KW-1185">Reference proteome</keyword>
<dbReference type="Proteomes" id="UP001623348">
    <property type="component" value="Unassembled WGS sequence"/>
</dbReference>
<sequence>MFNCPAASLLNLTQQLSEAEGEFQLRHQLSGQMKRKWEERLKKVEELASHYERNPLPPVYRPKLSKPFLPSSVWKIFCRQAEAFNYVKTCKEDVHVFALEKNTQSGQRFYLVTTYKELWFYYTKDYKTSLMHCYEVIPEKDACKLYFDLEFYKPANPGADGKSMVVKLIELVSQKLKELYDVNCSAKDVLNLDSSTDEKFSRHLIFLPQKTVFKDNIHVGNFVRTILQPAIRLIESAAAVVIPEGGAGHVFQCSAEGVGSDGSPTNLTAIEDASKGWPAIAHKTKETSHQGENLEFSFLIVNGKEGGKQLFVDLGVYTRNRNFRMYKSSKAGKNVILKIAEDNKFVPDCEEDVSLEEAYFLSSLICNIRVKDDTKVLSSGFSEEERKMSAFLNSKTTRSSRDSMEGYQDSPYPEIDYFVRSLVNKDGVQGRIRQWNYFFLEEILVYDISGYRWCENIGRAHKSNNIMILVDLKKEVWYQKCHDPVCREKNFKSQSFPLPPGICLPFLFKEEEEYTLMDERGNTEEKVKLHSNVSDLSKSSVSLEKSLSQDFLLSDSEWDNASDDAYFLEATEDMELAEAANDSLNYAMEEIPDEVFLEALRKQDTCSEEGS</sequence>
<evidence type="ECO:0000256" key="7">
    <source>
        <dbReference type="ARBA" id="ARBA00044768"/>
    </source>
</evidence>
<comment type="catalytic activity">
    <reaction evidence="8">
        <text>DNA(n) + a 2'-deoxyribonucleoside 5'-triphosphate = DNA(n+1) + diphosphate</text>
        <dbReference type="Rhea" id="RHEA:22508"/>
        <dbReference type="Rhea" id="RHEA-COMP:17339"/>
        <dbReference type="Rhea" id="RHEA-COMP:17340"/>
        <dbReference type="ChEBI" id="CHEBI:33019"/>
        <dbReference type="ChEBI" id="CHEBI:61560"/>
        <dbReference type="ChEBI" id="CHEBI:173112"/>
        <dbReference type="EC" id="2.7.7.7"/>
    </reaction>
    <physiologicalReaction direction="left-to-right" evidence="8">
        <dbReference type="Rhea" id="RHEA:22509"/>
    </physiologicalReaction>
</comment>
<dbReference type="Pfam" id="PF03121">
    <property type="entry name" value="Herpes_UL52"/>
    <property type="match status" value="1"/>
</dbReference>
<comment type="catalytic activity">
    <reaction evidence="6">
        <text>ssDNA + n NTP = ssDNA/pppN(pN)n-1 hybrid + (n-1) diphosphate.</text>
        <dbReference type="EC" id="2.7.7.102"/>
    </reaction>
</comment>
<evidence type="ECO:0000256" key="8">
    <source>
        <dbReference type="ARBA" id="ARBA00047303"/>
    </source>
</evidence>
<evidence type="ECO:0000256" key="2">
    <source>
        <dbReference type="ARBA" id="ARBA00012417"/>
    </source>
</evidence>
<evidence type="ECO:0000256" key="5">
    <source>
        <dbReference type="ARBA" id="ARBA00026139"/>
    </source>
</evidence>
<protein>
    <recommendedName>
        <fullName evidence="5">DNA-directed primase/polymerase protein</fullName>
        <ecNumber evidence="7">2.7.7.102</ecNumber>
        <ecNumber evidence="2">2.7.7.7</ecNumber>
    </recommendedName>
</protein>
<evidence type="ECO:0000256" key="4">
    <source>
        <dbReference type="ARBA" id="ARBA00022932"/>
    </source>
</evidence>
<dbReference type="InterPro" id="IPR044917">
    <property type="entry name" value="PRIMPOL"/>
</dbReference>
<organism evidence="9 10">
    <name type="scientific">Grus japonensis</name>
    <name type="common">Japanese crane</name>
    <name type="synonym">Red-crowned crane</name>
    <dbReference type="NCBI Taxonomy" id="30415"/>
    <lineage>
        <taxon>Eukaryota</taxon>
        <taxon>Metazoa</taxon>
        <taxon>Chordata</taxon>
        <taxon>Craniata</taxon>
        <taxon>Vertebrata</taxon>
        <taxon>Euteleostomi</taxon>
        <taxon>Archelosauria</taxon>
        <taxon>Archosauria</taxon>
        <taxon>Dinosauria</taxon>
        <taxon>Saurischia</taxon>
        <taxon>Theropoda</taxon>
        <taxon>Coelurosauria</taxon>
        <taxon>Aves</taxon>
        <taxon>Neognathae</taxon>
        <taxon>Neoaves</taxon>
        <taxon>Gruiformes</taxon>
        <taxon>Gruidae</taxon>
        <taxon>Grus</taxon>
    </lineage>
</organism>
<evidence type="ECO:0000313" key="10">
    <source>
        <dbReference type="Proteomes" id="UP001623348"/>
    </source>
</evidence>
<reference evidence="9 10" key="1">
    <citation type="submission" date="2024-06" db="EMBL/GenBank/DDBJ databases">
        <title>The draft genome of Grus japonensis, version 3.</title>
        <authorList>
            <person name="Nabeshima K."/>
            <person name="Suzuki S."/>
            <person name="Onuma M."/>
        </authorList>
    </citation>
    <scope>NUCLEOTIDE SEQUENCE [LARGE SCALE GENOMIC DNA]</scope>
    <source>
        <strain evidence="9 10">451A</strain>
    </source>
</reference>
<proteinExistence type="inferred from homology"/>
<evidence type="ECO:0000256" key="3">
    <source>
        <dbReference type="ARBA" id="ARBA00022478"/>
    </source>
</evidence>
<evidence type="ECO:0000256" key="6">
    <source>
        <dbReference type="ARBA" id="ARBA00044677"/>
    </source>
</evidence>
<dbReference type="CDD" id="cd22256">
    <property type="entry name" value="PrimPol_RBD"/>
    <property type="match status" value="1"/>
</dbReference>
<dbReference type="EMBL" id="BAAFJT010000004">
    <property type="protein sequence ID" value="GAB0188563.1"/>
    <property type="molecule type" value="Genomic_DNA"/>
</dbReference>
<evidence type="ECO:0000313" key="9">
    <source>
        <dbReference type="EMBL" id="GAB0188563.1"/>
    </source>
</evidence>
<dbReference type="GO" id="GO:0000428">
    <property type="term" value="C:DNA-directed RNA polymerase complex"/>
    <property type="evidence" value="ECO:0007669"/>
    <property type="project" value="UniProtKB-KW"/>
</dbReference>
<dbReference type="PANTHER" id="PTHR31399:SF0">
    <property type="entry name" value="DNA-DIRECTED PRIMASE_POLYMERASE PROTEIN"/>
    <property type="match status" value="1"/>
</dbReference>
<dbReference type="EC" id="2.7.7.102" evidence="7"/>
<dbReference type="AlphaFoldDB" id="A0ABC9WT10"/>
<evidence type="ECO:0000256" key="1">
    <source>
        <dbReference type="ARBA" id="ARBA00009762"/>
    </source>
</evidence>
<accession>A0ABC9WT10</accession>
<keyword evidence="3" id="KW-0240">DNA-directed RNA polymerase</keyword>
<dbReference type="GO" id="GO:0003887">
    <property type="term" value="F:DNA-directed DNA polymerase activity"/>
    <property type="evidence" value="ECO:0007669"/>
    <property type="project" value="UniProtKB-KW"/>
</dbReference>
<comment type="caution">
    <text evidence="9">The sequence shown here is derived from an EMBL/GenBank/DDBJ whole genome shotgun (WGS) entry which is preliminary data.</text>
</comment>